<evidence type="ECO:0000313" key="2">
    <source>
        <dbReference type="Proteomes" id="UP000062973"/>
    </source>
</evidence>
<dbReference type="STRING" id="1068978.AMETH_3264"/>
<gene>
    <name evidence="1" type="ORF">AMETH_3264</name>
</gene>
<dbReference type="RefSeq" id="WP_051079400.1">
    <property type="nucleotide sequence ID" value="NZ_AQUL01000001.1"/>
</dbReference>
<sequence>MVAAEGPRPGPAAADLVLGGGALAVTALRRLARTALAPVRPVLAPVVRTENWPRPLRELAEDGQRRRQEAVAQGVRLFRRVAPVVVVTVLDELDLAGIARGVIEEIDLPEIIRTSTGSVASESVRDARIQAMAADDAVARWAGRIFAARRRPLPAGYDAAT</sequence>
<accession>A0A076MWA8</accession>
<dbReference type="KEGG" id="amq:AMETH_3264"/>
<organism evidence="1 2">
    <name type="scientific">Amycolatopsis methanolica 239</name>
    <dbReference type="NCBI Taxonomy" id="1068978"/>
    <lineage>
        <taxon>Bacteria</taxon>
        <taxon>Bacillati</taxon>
        <taxon>Actinomycetota</taxon>
        <taxon>Actinomycetes</taxon>
        <taxon>Pseudonocardiales</taxon>
        <taxon>Pseudonocardiaceae</taxon>
        <taxon>Amycolatopsis</taxon>
        <taxon>Amycolatopsis methanolica group</taxon>
    </lineage>
</organism>
<dbReference type="HOGENOM" id="CLU_1640269_0_0_11"/>
<dbReference type="EMBL" id="CP009110">
    <property type="protein sequence ID" value="AIJ23356.1"/>
    <property type="molecule type" value="Genomic_DNA"/>
</dbReference>
<dbReference type="AlphaFoldDB" id="A0A076MWA8"/>
<protein>
    <submittedName>
        <fullName evidence="1">Uncharacterized protein</fullName>
    </submittedName>
</protein>
<keyword evidence="2" id="KW-1185">Reference proteome</keyword>
<name>A0A076MWA8_AMYME</name>
<reference evidence="1 2" key="1">
    <citation type="submission" date="2014-07" db="EMBL/GenBank/DDBJ databases">
        <title>Whole Genome Sequence of the Amycolatopsis methanolica 239.</title>
        <authorList>
            <person name="Tang B."/>
        </authorList>
    </citation>
    <scope>NUCLEOTIDE SEQUENCE [LARGE SCALE GENOMIC DNA]</scope>
    <source>
        <strain evidence="1 2">239</strain>
    </source>
</reference>
<proteinExistence type="predicted"/>
<evidence type="ECO:0000313" key="1">
    <source>
        <dbReference type="EMBL" id="AIJ23356.1"/>
    </source>
</evidence>
<dbReference type="PATRIC" id="fig|1068978.7.peg.3486"/>
<dbReference type="OrthoDB" id="4871005at2"/>
<dbReference type="Proteomes" id="UP000062973">
    <property type="component" value="Chromosome"/>
</dbReference>